<keyword evidence="3" id="KW-1185">Reference proteome</keyword>
<name>A0ABU5DFF2_9BURK</name>
<gene>
    <name evidence="2" type="ORF">SNE35_10850</name>
</gene>
<protein>
    <submittedName>
        <fullName evidence="2">GNAT family N-acetyltransferase</fullName>
    </submittedName>
</protein>
<dbReference type="InterPro" id="IPR000182">
    <property type="entry name" value="GNAT_dom"/>
</dbReference>
<dbReference type="Pfam" id="PF00583">
    <property type="entry name" value="Acetyltransf_1"/>
    <property type="match status" value="1"/>
</dbReference>
<evidence type="ECO:0000313" key="3">
    <source>
        <dbReference type="Proteomes" id="UP001285263"/>
    </source>
</evidence>
<dbReference type="SUPFAM" id="SSF55729">
    <property type="entry name" value="Acyl-CoA N-acyltransferases (Nat)"/>
    <property type="match status" value="1"/>
</dbReference>
<dbReference type="PANTHER" id="PTHR43233">
    <property type="entry name" value="FAMILY N-ACETYLTRANSFERASE, PUTATIVE (AFU_ORTHOLOGUE AFUA_6G03350)-RELATED"/>
    <property type="match status" value="1"/>
</dbReference>
<dbReference type="CDD" id="cd04301">
    <property type="entry name" value="NAT_SF"/>
    <property type="match status" value="1"/>
</dbReference>
<dbReference type="Gene3D" id="3.40.630.30">
    <property type="match status" value="1"/>
</dbReference>
<feature type="domain" description="N-acetyltransferase" evidence="1">
    <location>
        <begin position="5"/>
        <end position="146"/>
    </location>
</feature>
<proteinExistence type="predicted"/>
<reference evidence="2 3" key="1">
    <citation type="submission" date="2023-11" db="EMBL/GenBank/DDBJ databases">
        <title>Paucibacter sp. nov., isolated from fresh soil in Korea.</title>
        <authorList>
            <person name="Le N.T.T."/>
        </authorList>
    </citation>
    <scope>NUCLEOTIDE SEQUENCE [LARGE SCALE GENOMIC DNA]</scope>
    <source>
        <strain evidence="2 3">R3-3</strain>
    </source>
</reference>
<organism evidence="2 3">
    <name type="scientific">Roseateles agri</name>
    <dbReference type="NCBI Taxonomy" id="3098619"/>
    <lineage>
        <taxon>Bacteria</taxon>
        <taxon>Pseudomonadati</taxon>
        <taxon>Pseudomonadota</taxon>
        <taxon>Betaproteobacteria</taxon>
        <taxon>Burkholderiales</taxon>
        <taxon>Sphaerotilaceae</taxon>
        <taxon>Roseateles</taxon>
    </lineage>
</organism>
<evidence type="ECO:0000313" key="2">
    <source>
        <dbReference type="EMBL" id="MDY0745010.1"/>
    </source>
</evidence>
<evidence type="ECO:0000259" key="1">
    <source>
        <dbReference type="PROSITE" id="PS51186"/>
    </source>
</evidence>
<comment type="caution">
    <text evidence="2">The sequence shown here is derived from an EMBL/GenBank/DDBJ whole genome shotgun (WGS) entry which is preliminary data.</text>
</comment>
<dbReference type="PROSITE" id="PS51186">
    <property type="entry name" value="GNAT"/>
    <property type="match status" value="1"/>
</dbReference>
<dbReference type="Proteomes" id="UP001285263">
    <property type="component" value="Unassembled WGS sequence"/>
</dbReference>
<dbReference type="RefSeq" id="WP_320422915.1">
    <property type="nucleotide sequence ID" value="NZ_JAXCLA010000003.1"/>
</dbReference>
<sequence>MSALRFAEDWNEADLSAVHAVLVRSYWCEGIPRETLARAMRGSLNFLLHDAESGELAAYARVVSDRATFAYLCDVFVIESRRGEGLGRRLMERVVAHPDLQGLRRFSLVTRDAHGLYAKFGFTPLAAPDRGMEIVRPGLYLQSTSERAGT</sequence>
<dbReference type="InterPro" id="IPR053144">
    <property type="entry name" value="Acetyltransferase_Butenolide"/>
</dbReference>
<dbReference type="EMBL" id="JAXCLA010000003">
    <property type="protein sequence ID" value="MDY0745010.1"/>
    <property type="molecule type" value="Genomic_DNA"/>
</dbReference>
<accession>A0ABU5DFF2</accession>
<dbReference type="PANTHER" id="PTHR43233:SF1">
    <property type="entry name" value="FAMILY N-ACETYLTRANSFERASE, PUTATIVE (AFU_ORTHOLOGUE AFUA_6G03350)-RELATED"/>
    <property type="match status" value="1"/>
</dbReference>
<dbReference type="InterPro" id="IPR016181">
    <property type="entry name" value="Acyl_CoA_acyltransferase"/>
</dbReference>